<evidence type="ECO:0000313" key="2">
    <source>
        <dbReference type="Proteomes" id="UP001597468"/>
    </source>
</evidence>
<dbReference type="RefSeq" id="WP_380748735.1">
    <property type="nucleotide sequence ID" value="NZ_JBHULT010000006.1"/>
</dbReference>
<protein>
    <submittedName>
        <fullName evidence="1">Uncharacterized protein</fullName>
    </submittedName>
</protein>
<comment type="caution">
    <text evidence="1">The sequence shown here is derived from an EMBL/GenBank/DDBJ whole genome shotgun (WGS) entry which is preliminary data.</text>
</comment>
<accession>A0ABW5IVC0</accession>
<dbReference type="Proteomes" id="UP001597468">
    <property type="component" value="Unassembled WGS sequence"/>
</dbReference>
<organism evidence="1 2">
    <name type="scientific">Salinimicrobium flavum</name>
    <dbReference type="NCBI Taxonomy" id="1737065"/>
    <lineage>
        <taxon>Bacteria</taxon>
        <taxon>Pseudomonadati</taxon>
        <taxon>Bacteroidota</taxon>
        <taxon>Flavobacteriia</taxon>
        <taxon>Flavobacteriales</taxon>
        <taxon>Flavobacteriaceae</taxon>
        <taxon>Salinimicrobium</taxon>
    </lineage>
</organism>
<dbReference type="EMBL" id="JBHULT010000006">
    <property type="protein sequence ID" value="MFD2517056.1"/>
    <property type="molecule type" value="Genomic_DNA"/>
</dbReference>
<name>A0ABW5IVC0_9FLAO</name>
<gene>
    <name evidence="1" type="ORF">ACFSTG_04060</name>
</gene>
<evidence type="ECO:0000313" key="1">
    <source>
        <dbReference type="EMBL" id="MFD2517056.1"/>
    </source>
</evidence>
<proteinExistence type="predicted"/>
<reference evidence="2" key="1">
    <citation type="journal article" date="2019" name="Int. J. Syst. Evol. Microbiol.">
        <title>The Global Catalogue of Microorganisms (GCM) 10K type strain sequencing project: providing services to taxonomists for standard genome sequencing and annotation.</title>
        <authorList>
            <consortium name="The Broad Institute Genomics Platform"/>
            <consortium name="The Broad Institute Genome Sequencing Center for Infectious Disease"/>
            <person name="Wu L."/>
            <person name="Ma J."/>
        </authorList>
    </citation>
    <scope>NUCLEOTIDE SEQUENCE [LARGE SCALE GENOMIC DNA]</scope>
    <source>
        <strain evidence="2">KCTC 42585</strain>
    </source>
</reference>
<sequence>MEELKLIEGQFSPTDAKELLLNLIGSKIQFHTNKNFSTEICTGAPDIKSLEKIFSLRSTRERLILILREAQNEDLSIEIKSTVQIYFTDKAGAY</sequence>
<keyword evidence="2" id="KW-1185">Reference proteome</keyword>